<dbReference type="EMBL" id="AFBI03000005">
    <property type="protein sequence ID" value="EJW01293.1"/>
    <property type="molecule type" value="Genomic_DNA"/>
</dbReference>
<comment type="caution">
    <text evidence="1">The sequence shown here is derived from an EMBL/GenBank/DDBJ whole genome shotgun (WGS) entry which is preliminary data.</text>
</comment>
<accession>J8ZNN0</accession>
<keyword evidence="2" id="KW-1185">Reference proteome</keyword>
<sequence>MSDLLDRACGLSIMSFGTTTYWNFEHKKTKIILKPSRKKIHVNKTIGCILSKMTRYFYNLSKKINFLYYSKKKESKMLDYLFKREIVWKRYGYIYQISDIVFFE</sequence>
<name>J8ZNN0_EDHAE</name>
<evidence type="ECO:0000313" key="2">
    <source>
        <dbReference type="Proteomes" id="UP000003163"/>
    </source>
</evidence>
<reference evidence="2" key="2">
    <citation type="submission" date="2015-07" db="EMBL/GenBank/DDBJ databases">
        <title>Contrasting host-pathogen interactions and genome evolution in two generalist and specialist microsporidian pathogens of mosquitoes.</title>
        <authorList>
            <consortium name="The Broad Institute Genomics Platform"/>
            <consortium name="The Broad Institute Genome Sequencing Center for Infectious Disease"/>
            <person name="Cuomo C.A."/>
            <person name="Sanscrainte N.D."/>
            <person name="Goldberg J.M."/>
            <person name="Heiman D."/>
            <person name="Young S."/>
            <person name="Zeng Q."/>
            <person name="Becnel J.J."/>
            <person name="Birren B.W."/>
        </authorList>
    </citation>
    <scope>NUCLEOTIDE SEQUENCE [LARGE SCALE GENOMIC DNA]</scope>
    <source>
        <strain evidence="2">USNM 41457</strain>
    </source>
</reference>
<gene>
    <name evidence="1" type="ORF">EDEG_00510</name>
</gene>
<organism evidence="1 2">
    <name type="scientific">Edhazardia aedis (strain USNM 41457)</name>
    <name type="common">Microsporidian parasite</name>
    <dbReference type="NCBI Taxonomy" id="1003232"/>
    <lineage>
        <taxon>Eukaryota</taxon>
        <taxon>Fungi</taxon>
        <taxon>Fungi incertae sedis</taxon>
        <taxon>Microsporidia</taxon>
        <taxon>Edhazardia</taxon>
    </lineage>
</organism>
<dbReference type="Proteomes" id="UP000003163">
    <property type="component" value="Unassembled WGS sequence"/>
</dbReference>
<evidence type="ECO:0000313" key="1">
    <source>
        <dbReference type="EMBL" id="EJW01293.1"/>
    </source>
</evidence>
<dbReference type="InParanoid" id="J8ZNN0"/>
<dbReference type="HOGENOM" id="CLU_2250128_0_0_1"/>
<proteinExistence type="predicted"/>
<protein>
    <submittedName>
        <fullName evidence="1">Uncharacterized protein</fullName>
    </submittedName>
</protein>
<dbReference type="AlphaFoldDB" id="J8ZNN0"/>
<reference evidence="1 2" key="1">
    <citation type="submission" date="2011-08" db="EMBL/GenBank/DDBJ databases">
        <authorList>
            <person name="Liu Z.J."/>
            <person name="Shi F.L."/>
            <person name="Lu J.Q."/>
            <person name="Li M."/>
            <person name="Wang Z.L."/>
        </authorList>
    </citation>
    <scope>NUCLEOTIDE SEQUENCE [LARGE SCALE GENOMIC DNA]</scope>
    <source>
        <strain evidence="1 2">USNM 41457</strain>
    </source>
</reference>
<dbReference type="VEuPathDB" id="MicrosporidiaDB:EDEG_00510"/>